<organism evidence="1">
    <name type="scientific">Myoviridae sp. ctvxP16</name>
    <dbReference type="NCBI Taxonomy" id="2825205"/>
    <lineage>
        <taxon>Viruses</taxon>
        <taxon>Duplodnaviria</taxon>
        <taxon>Heunggongvirae</taxon>
        <taxon>Uroviricota</taxon>
        <taxon>Caudoviricetes</taxon>
    </lineage>
</organism>
<name>A0A8S5UTX5_9CAUD</name>
<evidence type="ECO:0000313" key="1">
    <source>
        <dbReference type="EMBL" id="DAF97917.1"/>
    </source>
</evidence>
<reference evidence="1" key="1">
    <citation type="journal article" date="2021" name="Proc. Natl. Acad. Sci. U.S.A.">
        <title>A Catalog of Tens of Thousands of Viruses from Human Metagenomes Reveals Hidden Associations with Chronic Diseases.</title>
        <authorList>
            <person name="Tisza M.J."/>
            <person name="Buck C.B."/>
        </authorList>
    </citation>
    <scope>NUCLEOTIDE SEQUENCE</scope>
    <source>
        <strain evidence="1">CtvxP16</strain>
    </source>
</reference>
<sequence>MRFYFDQHDGTTKELTYEELREHMSAYQIDEALNTKVERPDMELTYGTVGGRIRFECGESRKYVITYGGTAGDGSDAENCVTFTTYTKEQRKFATPGNIDAYAKAHAALNGISDVWVKTVGIYGAL</sequence>
<protein>
    <submittedName>
        <fullName evidence="1">Uncharacterized protein</fullName>
    </submittedName>
</protein>
<proteinExistence type="predicted"/>
<accession>A0A8S5UTX5</accession>
<dbReference type="EMBL" id="BK016138">
    <property type="protein sequence ID" value="DAF97917.1"/>
    <property type="molecule type" value="Genomic_DNA"/>
</dbReference>